<dbReference type="AlphaFoldDB" id="A0A378WEX8"/>
<accession>A0A378WEX8</accession>
<sequence length="121" mass="12892">MTELIRAAAQREAEQFAAKMKAHSLEIAVDVWLKRVAGHALTATQRSRLIKAVGRGKAPETKDIQLAHAALLRLTGLGYQEAAAAAVEAGATYTEVAAVLRISQQAASKQIAAHRRAAQPN</sequence>
<name>A0A378WEX8_MYCFO</name>
<protein>
    <submittedName>
        <fullName evidence="1">Fis family transcriptional regulator</fullName>
    </submittedName>
</protein>
<evidence type="ECO:0000313" key="1">
    <source>
        <dbReference type="EMBL" id="SUA31470.1"/>
    </source>
</evidence>
<reference evidence="1 2" key="1">
    <citation type="submission" date="2018-06" db="EMBL/GenBank/DDBJ databases">
        <authorList>
            <consortium name="Pathogen Informatics"/>
            <person name="Doyle S."/>
        </authorList>
    </citation>
    <scope>NUCLEOTIDE SEQUENCE [LARGE SCALE GENOMIC DNA]</scope>
    <source>
        <strain evidence="1 2">NCTC1542</strain>
    </source>
</reference>
<dbReference type="EMBL" id="UGQY01000006">
    <property type="protein sequence ID" value="SUA31470.1"/>
    <property type="molecule type" value="Genomic_DNA"/>
</dbReference>
<dbReference type="Proteomes" id="UP000255389">
    <property type="component" value="Unassembled WGS sequence"/>
</dbReference>
<evidence type="ECO:0000313" key="2">
    <source>
        <dbReference type="Proteomes" id="UP000255389"/>
    </source>
</evidence>
<proteinExistence type="predicted"/>
<gene>
    <name evidence="1" type="ORF">NCTC1542_06824</name>
</gene>
<organism evidence="1 2">
    <name type="scientific">Mycolicibacterium fortuitum</name>
    <name type="common">Mycobacterium fortuitum</name>
    <dbReference type="NCBI Taxonomy" id="1766"/>
    <lineage>
        <taxon>Bacteria</taxon>
        <taxon>Bacillati</taxon>
        <taxon>Actinomycetota</taxon>
        <taxon>Actinomycetes</taxon>
        <taxon>Mycobacteriales</taxon>
        <taxon>Mycobacteriaceae</taxon>
        <taxon>Mycolicibacterium</taxon>
    </lineage>
</organism>